<name>A0ACC2TNX2_9FUNG</name>
<gene>
    <name evidence="1" type="ORF">DSO57_1028589</name>
</gene>
<reference evidence="1" key="1">
    <citation type="submission" date="2022-04" db="EMBL/GenBank/DDBJ databases">
        <title>Genome of the entomopathogenic fungus Entomophthora muscae.</title>
        <authorList>
            <person name="Elya C."/>
            <person name="Lovett B.R."/>
            <person name="Lee E."/>
            <person name="Macias A.M."/>
            <person name="Hajek A.E."/>
            <person name="De Bivort B.L."/>
            <person name="Kasson M.T."/>
            <person name="De Fine Licht H.H."/>
            <person name="Stajich J.E."/>
        </authorList>
    </citation>
    <scope>NUCLEOTIDE SEQUENCE</scope>
    <source>
        <strain evidence="1">Berkeley</strain>
    </source>
</reference>
<sequence length="636" mass="70309">MCKVLDALHRRNTPTGVISLIMSLFMNGGSKIAVNGELTRFVPKERGLFQGSILSPLLFDIFIDGAALALMLAFPINEIGYHTALFFADDIKIQHKDPLELQRGLDILSDWSRANGMSANIAKCGYIPVASGSRSTMLWNNNALPLMKSYTYLGFPHTANGIQVADLATASANKVSASLSMLSGVAHAWSPLVCTTVYRTFFRSQMDYSLPLLFFANKFAKTPATTAAFRQLKKVHTQAMAWCTNISGRSLIASAITAIPTPANRALHLATRFALHVENLSSDNPLRLLRPTRNRIIPFAQPRRPSRPQVLRSLAQRIDSSKMLSKLPALPPVDGTPAILMDRIHAFHVHQYSKPNNSCLFITTDARTPREIYRSSNPSPDRLLRIQDRDQAHLALSWRCNTFGFRFNCTCGKHFSRSHIQDCDLLGDFPVDLSQHWAVFSQDFATHPSLVGTNYSIMDSLLNHTKHDLFDQTLMYLLTKLVTRTRRGLVPRREGSSPDVSSDSDPDNPPEAAPVIPAKRTGECTPTPRTKLRRAILDAQITDEPAQPAPNTPPPLMESTTAIVATTPVVPHTLEPVLIATRASLPRTCKRQRSPPEPPEIDAPVQMRSSLPRACKRSCLANMPVISCTPAPARKP</sequence>
<evidence type="ECO:0000313" key="2">
    <source>
        <dbReference type="Proteomes" id="UP001165960"/>
    </source>
</evidence>
<dbReference type="EMBL" id="QTSX02002312">
    <property type="protein sequence ID" value="KAJ9076186.1"/>
    <property type="molecule type" value="Genomic_DNA"/>
</dbReference>
<keyword evidence="2" id="KW-1185">Reference proteome</keyword>
<proteinExistence type="predicted"/>
<dbReference type="Proteomes" id="UP001165960">
    <property type="component" value="Unassembled WGS sequence"/>
</dbReference>
<protein>
    <submittedName>
        <fullName evidence="1">Uncharacterized protein</fullName>
    </submittedName>
</protein>
<evidence type="ECO:0000313" key="1">
    <source>
        <dbReference type="EMBL" id="KAJ9076186.1"/>
    </source>
</evidence>
<comment type="caution">
    <text evidence="1">The sequence shown here is derived from an EMBL/GenBank/DDBJ whole genome shotgun (WGS) entry which is preliminary data.</text>
</comment>
<accession>A0ACC2TNX2</accession>
<organism evidence="1 2">
    <name type="scientific">Entomophthora muscae</name>
    <dbReference type="NCBI Taxonomy" id="34485"/>
    <lineage>
        <taxon>Eukaryota</taxon>
        <taxon>Fungi</taxon>
        <taxon>Fungi incertae sedis</taxon>
        <taxon>Zoopagomycota</taxon>
        <taxon>Entomophthoromycotina</taxon>
        <taxon>Entomophthoromycetes</taxon>
        <taxon>Entomophthorales</taxon>
        <taxon>Entomophthoraceae</taxon>
        <taxon>Entomophthora</taxon>
    </lineage>
</organism>